<keyword evidence="7" id="KW-1133">Transmembrane helix</keyword>
<comment type="similarity">
    <text evidence="2 6">Belongs to the somatotropin/prolactin family.</text>
</comment>
<dbReference type="Proteomes" id="UP001369086">
    <property type="component" value="Unassembled WGS sequence"/>
</dbReference>
<feature type="transmembrane region" description="Helical" evidence="7">
    <location>
        <begin position="12"/>
        <end position="34"/>
    </location>
</feature>
<reference evidence="8 9" key="1">
    <citation type="submission" date="2021-05" db="EMBL/GenBank/DDBJ databases">
        <authorList>
            <person name="Zahm M."/>
            <person name="Klopp C."/>
            <person name="Cabau C."/>
            <person name="Kuhl H."/>
            <person name="Suciu R."/>
            <person name="Ciorpac M."/>
            <person name="Holostenco D."/>
            <person name="Gessner J."/>
            <person name="Wuertz S."/>
            <person name="Hohne C."/>
            <person name="Stock M."/>
            <person name="Gislard M."/>
            <person name="Lluch J."/>
            <person name="Milhes M."/>
            <person name="Lampietro C."/>
            <person name="Lopez Roques C."/>
            <person name="Donnadieu C."/>
            <person name="Du K."/>
            <person name="Schartl M."/>
            <person name="Guiguen Y."/>
        </authorList>
    </citation>
    <scope>NUCLEOTIDE SEQUENCE [LARGE SCALE GENOMIC DNA]</scope>
    <source>
        <strain evidence="8">Hh-F2</strain>
        <tissue evidence="8">Blood</tissue>
    </source>
</reference>
<keyword evidence="3" id="KW-0964">Secreted</keyword>
<evidence type="ECO:0000256" key="7">
    <source>
        <dbReference type="SAM" id="Phobius"/>
    </source>
</evidence>
<sequence>MKTGSHFSRTEIKCLYFLSSGLLLCPVLLVILLVSPKESGAYPMIPLSSLFTNAVLRAQYLHQLAADIYKDFERTYVPDEQRHSSKNSPSAFCYSETIPAPTGKDEAQQRSDVELLQFSLALIQSWISPLQSLSRVFTNSLVFSTSDRVFEKLKDLEEGIVALMRDLGEGGFGSSTLLKLTYDKFDVNLRNDDALFKNYGLLSCFKKDMHKVETYLKVMKCRRFVESNCTL</sequence>
<dbReference type="InterPro" id="IPR009079">
    <property type="entry name" value="4_helix_cytokine-like_core"/>
</dbReference>
<keyword evidence="7" id="KW-0472">Membrane</keyword>
<dbReference type="InterPro" id="IPR018116">
    <property type="entry name" value="Somatotropin_CS"/>
</dbReference>
<evidence type="ECO:0000256" key="5">
    <source>
        <dbReference type="ARBA" id="ARBA00023157"/>
    </source>
</evidence>
<protein>
    <submittedName>
        <fullName evidence="8">Somatotropin</fullName>
    </submittedName>
</protein>
<proteinExistence type="inferred from homology"/>
<dbReference type="InterPro" id="IPR001400">
    <property type="entry name" value="Somatotropin/Prolactin"/>
</dbReference>
<dbReference type="Gene3D" id="1.20.1250.10">
    <property type="match status" value="1"/>
</dbReference>
<dbReference type="Pfam" id="PF00103">
    <property type="entry name" value="Hormone_1"/>
    <property type="match status" value="1"/>
</dbReference>
<keyword evidence="7" id="KW-0812">Transmembrane</keyword>
<evidence type="ECO:0000256" key="4">
    <source>
        <dbReference type="ARBA" id="ARBA00022702"/>
    </source>
</evidence>
<evidence type="ECO:0000313" key="8">
    <source>
        <dbReference type="EMBL" id="KAK6473099.1"/>
    </source>
</evidence>
<dbReference type="InterPro" id="IPR034975">
    <property type="entry name" value="Somatotropin"/>
</dbReference>
<comment type="caution">
    <text evidence="8">The sequence shown here is derived from an EMBL/GenBank/DDBJ whole genome shotgun (WGS) entry which is preliminary data.</text>
</comment>
<keyword evidence="5" id="KW-1015">Disulfide bond</keyword>
<evidence type="ECO:0000256" key="1">
    <source>
        <dbReference type="ARBA" id="ARBA00004613"/>
    </source>
</evidence>
<evidence type="ECO:0000313" key="9">
    <source>
        <dbReference type="Proteomes" id="UP001369086"/>
    </source>
</evidence>
<organism evidence="8 9">
    <name type="scientific">Huso huso</name>
    <name type="common">Beluga</name>
    <name type="synonym">Acipenser huso</name>
    <dbReference type="NCBI Taxonomy" id="61971"/>
    <lineage>
        <taxon>Eukaryota</taxon>
        <taxon>Metazoa</taxon>
        <taxon>Chordata</taxon>
        <taxon>Craniata</taxon>
        <taxon>Vertebrata</taxon>
        <taxon>Euteleostomi</taxon>
        <taxon>Actinopterygii</taxon>
        <taxon>Chondrostei</taxon>
        <taxon>Acipenseriformes</taxon>
        <taxon>Acipenseridae</taxon>
        <taxon>Huso</taxon>
    </lineage>
</organism>
<keyword evidence="4 6" id="KW-0372">Hormone</keyword>
<keyword evidence="9" id="KW-1185">Reference proteome</keyword>
<accession>A0ABR0YKZ6</accession>
<dbReference type="PRINTS" id="PR00836">
    <property type="entry name" value="SOMATOTROPIN"/>
</dbReference>
<dbReference type="SUPFAM" id="SSF47266">
    <property type="entry name" value="4-helical cytokines"/>
    <property type="match status" value="1"/>
</dbReference>
<gene>
    <name evidence="8" type="ORF">HHUSO_G27775</name>
</gene>
<dbReference type="PANTHER" id="PTHR11417:SF2">
    <property type="entry name" value="SOMATOTROPIN"/>
    <property type="match status" value="1"/>
</dbReference>
<dbReference type="CDD" id="cd10285">
    <property type="entry name" value="somatotropin_like"/>
    <property type="match status" value="1"/>
</dbReference>
<dbReference type="PANTHER" id="PTHR11417">
    <property type="entry name" value="SOMATOTROPIN,PROLACTIN"/>
    <property type="match status" value="1"/>
</dbReference>
<dbReference type="PROSITE" id="PS00266">
    <property type="entry name" value="SOMATOTROPIN_1"/>
    <property type="match status" value="1"/>
</dbReference>
<evidence type="ECO:0000256" key="6">
    <source>
        <dbReference type="RuleBase" id="RU003618"/>
    </source>
</evidence>
<comment type="subcellular location">
    <subcellularLocation>
        <location evidence="1 6">Secreted</location>
    </subcellularLocation>
</comment>
<dbReference type="PROSITE" id="PS00338">
    <property type="entry name" value="SOMATOTROPIN_2"/>
    <property type="match status" value="1"/>
</dbReference>
<name>A0ABR0YKZ6_HUSHU</name>
<dbReference type="EMBL" id="JAHFZB010000028">
    <property type="protein sequence ID" value="KAK6473099.1"/>
    <property type="molecule type" value="Genomic_DNA"/>
</dbReference>
<evidence type="ECO:0000256" key="3">
    <source>
        <dbReference type="ARBA" id="ARBA00022525"/>
    </source>
</evidence>
<evidence type="ECO:0000256" key="2">
    <source>
        <dbReference type="ARBA" id="ARBA00008474"/>
    </source>
</evidence>